<reference evidence="1 2" key="1">
    <citation type="submission" date="2017-07" db="EMBL/GenBank/DDBJ databases">
        <title>Leptospira spp. isolated from tropical soils.</title>
        <authorList>
            <person name="Thibeaux R."/>
            <person name="Iraola G."/>
            <person name="Ferres I."/>
            <person name="Bierque E."/>
            <person name="Girault D."/>
            <person name="Soupe-Gilbert M.-E."/>
            <person name="Picardeau M."/>
            <person name="Goarant C."/>
        </authorList>
    </citation>
    <scope>NUCLEOTIDE SEQUENCE [LARGE SCALE GENOMIC DNA]</scope>
    <source>
        <strain evidence="1 2">JW2-C-B1</strain>
    </source>
</reference>
<name>A0ABX4NBD6_9LEPT</name>
<proteinExistence type="predicted"/>
<gene>
    <name evidence="1" type="ORF">CH378_12430</name>
</gene>
<accession>A0ABX4NBD6</accession>
<dbReference type="Proteomes" id="UP000231919">
    <property type="component" value="Unassembled WGS sequence"/>
</dbReference>
<protein>
    <submittedName>
        <fullName evidence="1">Uncharacterized protein</fullName>
    </submittedName>
</protein>
<comment type="caution">
    <text evidence="1">The sequence shown here is derived from an EMBL/GenBank/DDBJ whole genome shotgun (WGS) entry which is preliminary data.</text>
</comment>
<dbReference type="RefSeq" id="WP_243397136.1">
    <property type="nucleotide sequence ID" value="NZ_NPDP01000021.1"/>
</dbReference>
<evidence type="ECO:0000313" key="2">
    <source>
        <dbReference type="Proteomes" id="UP000231919"/>
    </source>
</evidence>
<sequence length="63" mass="7437">MKEIQTWKIKRDPYYGKLFQEEGIEAVRNAGFFEDLNSNNVDIEATTSILSYTETNSHRRFFS</sequence>
<organism evidence="1 2">
    <name type="scientific">Leptospira kmetyi</name>
    <dbReference type="NCBI Taxonomy" id="408139"/>
    <lineage>
        <taxon>Bacteria</taxon>
        <taxon>Pseudomonadati</taxon>
        <taxon>Spirochaetota</taxon>
        <taxon>Spirochaetia</taxon>
        <taxon>Leptospirales</taxon>
        <taxon>Leptospiraceae</taxon>
        <taxon>Leptospira</taxon>
    </lineage>
</organism>
<evidence type="ECO:0000313" key="1">
    <source>
        <dbReference type="EMBL" id="PJZ29489.1"/>
    </source>
</evidence>
<keyword evidence="2" id="KW-1185">Reference proteome</keyword>
<dbReference type="EMBL" id="NPDP01000021">
    <property type="protein sequence ID" value="PJZ29489.1"/>
    <property type="molecule type" value="Genomic_DNA"/>
</dbReference>